<evidence type="ECO:0008006" key="12">
    <source>
        <dbReference type="Google" id="ProtNLM"/>
    </source>
</evidence>
<keyword evidence="3 7" id="KW-0812">Transmembrane</keyword>
<dbReference type="InterPro" id="IPR003838">
    <property type="entry name" value="ABC3_permease_C"/>
</dbReference>
<name>A0A1G2FA58_9BACT</name>
<protein>
    <recommendedName>
        <fullName evidence="12">Multidrug ABC transporter substrate-binding protein</fullName>
    </recommendedName>
</protein>
<evidence type="ECO:0000256" key="4">
    <source>
        <dbReference type="ARBA" id="ARBA00022989"/>
    </source>
</evidence>
<feature type="transmembrane region" description="Helical" evidence="7">
    <location>
        <begin position="280"/>
        <end position="308"/>
    </location>
</feature>
<gene>
    <name evidence="10" type="ORF">A2815_02895</name>
</gene>
<keyword evidence="5 7" id="KW-0472">Membrane</keyword>
<dbReference type="PANTHER" id="PTHR30572">
    <property type="entry name" value="MEMBRANE COMPONENT OF TRANSPORTER-RELATED"/>
    <property type="match status" value="1"/>
</dbReference>
<dbReference type="InterPro" id="IPR050250">
    <property type="entry name" value="Macrolide_Exporter_MacB"/>
</dbReference>
<dbReference type="Pfam" id="PF12704">
    <property type="entry name" value="MacB_PCD"/>
    <property type="match status" value="1"/>
</dbReference>
<dbReference type="PANTHER" id="PTHR30572:SF4">
    <property type="entry name" value="ABC TRANSPORTER PERMEASE YTRF"/>
    <property type="match status" value="1"/>
</dbReference>
<sequence length="412" mass="45132">MTFKDTFKTAFKGLWANRSRSILTILGIVIGITAIILIMSLGKGAENLILGQIQSFGSKTIAIIPGRQPKGPTDVIATFTDSLKQKDLEALEKKNNAPHAVKIMPVVFGSEAAAFENETYRPTIFGVTDLFAKIYDIYPVEGRLFTEDEIKSYAHVVLIGSKVKEELFGENEAIDEKIKIKGGNFKVIGVFPKKGQFSFLNFDEIAVIPYTTAQQYVFGIKYFHRLIAEADEEKYVPQTVEDIRITLRNSHNITDPNKDDFFIETQAEAMETVSTITSVLTLFLVAVAAISLLVGGIGIMNIMIVSVTERTREIGLRKAIGATNQEIMTQFLLEAVMLTALGGIVGIILGGALSFIASFALSRVLSLDWTFVFPISAALLGLSVAALVGLVFGLYPARQASLKSPIESLRYE</sequence>
<evidence type="ECO:0000256" key="1">
    <source>
        <dbReference type="ARBA" id="ARBA00004651"/>
    </source>
</evidence>
<dbReference type="GO" id="GO:0022857">
    <property type="term" value="F:transmembrane transporter activity"/>
    <property type="evidence" value="ECO:0007669"/>
    <property type="project" value="TreeGrafter"/>
</dbReference>
<proteinExistence type="inferred from homology"/>
<comment type="similarity">
    <text evidence="6">Belongs to the ABC-4 integral membrane protein family.</text>
</comment>
<evidence type="ECO:0000259" key="9">
    <source>
        <dbReference type="Pfam" id="PF12704"/>
    </source>
</evidence>
<dbReference type="Proteomes" id="UP000176974">
    <property type="component" value="Unassembled WGS sequence"/>
</dbReference>
<evidence type="ECO:0000256" key="3">
    <source>
        <dbReference type="ARBA" id="ARBA00022692"/>
    </source>
</evidence>
<reference evidence="10 11" key="1">
    <citation type="journal article" date="2016" name="Nat. Commun.">
        <title>Thousands of microbial genomes shed light on interconnected biogeochemical processes in an aquifer system.</title>
        <authorList>
            <person name="Anantharaman K."/>
            <person name="Brown C.T."/>
            <person name="Hug L.A."/>
            <person name="Sharon I."/>
            <person name="Castelle C.J."/>
            <person name="Probst A.J."/>
            <person name="Thomas B.C."/>
            <person name="Singh A."/>
            <person name="Wilkins M.J."/>
            <person name="Karaoz U."/>
            <person name="Brodie E.L."/>
            <person name="Williams K.H."/>
            <person name="Hubbard S.S."/>
            <person name="Banfield J.F."/>
        </authorList>
    </citation>
    <scope>NUCLEOTIDE SEQUENCE [LARGE SCALE GENOMIC DNA]</scope>
</reference>
<organism evidence="10 11">
    <name type="scientific">Candidatus Portnoybacteria bacterium RIFCSPHIGHO2_01_FULL_40_12b</name>
    <dbReference type="NCBI Taxonomy" id="1801994"/>
    <lineage>
        <taxon>Bacteria</taxon>
        <taxon>Candidatus Portnoyibacteriota</taxon>
    </lineage>
</organism>
<dbReference type="EMBL" id="MHMY01000024">
    <property type="protein sequence ID" value="OGZ34883.1"/>
    <property type="molecule type" value="Genomic_DNA"/>
</dbReference>
<feature type="transmembrane region" description="Helical" evidence="7">
    <location>
        <begin position="371"/>
        <end position="395"/>
    </location>
</feature>
<comment type="subcellular location">
    <subcellularLocation>
        <location evidence="1">Cell membrane</location>
        <topology evidence="1">Multi-pass membrane protein</topology>
    </subcellularLocation>
</comment>
<dbReference type="GO" id="GO:0005886">
    <property type="term" value="C:plasma membrane"/>
    <property type="evidence" value="ECO:0007669"/>
    <property type="project" value="UniProtKB-SubCell"/>
</dbReference>
<feature type="transmembrane region" description="Helical" evidence="7">
    <location>
        <begin position="21"/>
        <end position="42"/>
    </location>
</feature>
<evidence type="ECO:0000313" key="11">
    <source>
        <dbReference type="Proteomes" id="UP000176974"/>
    </source>
</evidence>
<keyword evidence="2" id="KW-1003">Cell membrane</keyword>
<evidence type="ECO:0000256" key="7">
    <source>
        <dbReference type="SAM" id="Phobius"/>
    </source>
</evidence>
<dbReference type="AlphaFoldDB" id="A0A1G2FA58"/>
<evidence type="ECO:0000313" key="10">
    <source>
        <dbReference type="EMBL" id="OGZ34883.1"/>
    </source>
</evidence>
<evidence type="ECO:0000259" key="8">
    <source>
        <dbReference type="Pfam" id="PF02687"/>
    </source>
</evidence>
<keyword evidence="4 7" id="KW-1133">Transmembrane helix</keyword>
<evidence type="ECO:0000256" key="6">
    <source>
        <dbReference type="ARBA" id="ARBA00038076"/>
    </source>
</evidence>
<evidence type="ECO:0000256" key="2">
    <source>
        <dbReference type="ARBA" id="ARBA00022475"/>
    </source>
</evidence>
<feature type="domain" description="MacB-like periplasmic core" evidence="9">
    <location>
        <begin position="21"/>
        <end position="244"/>
    </location>
</feature>
<feature type="domain" description="ABC3 transporter permease C-terminal" evidence="8">
    <location>
        <begin position="286"/>
        <end position="401"/>
    </location>
</feature>
<dbReference type="Pfam" id="PF02687">
    <property type="entry name" value="FtsX"/>
    <property type="match status" value="1"/>
</dbReference>
<feature type="transmembrane region" description="Helical" evidence="7">
    <location>
        <begin position="335"/>
        <end position="359"/>
    </location>
</feature>
<evidence type="ECO:0000256" key="5">
    <source>
        <dbReference type="ARBA" id="ARBA00023136"/>
    </source>
</evidence>
<accession>A0A1G2FA58</accession>
<dbReference type="InterPro" id="IPR025857">
    <property type="entry name" value="MacB_PCD"/>
</dbReference>
<comment type="caution">
    <text evidence="10">The sequence shown here is derived from an EMBL/GenBank/DDBJ whole genome shotgun (WGS) entry which is preliminary data.</text>
</comment>